<sequence>MKLHYRWMIILTNLLIVNGILSIVSHGINQTLLCSECSLHFNKSSNHFNIGKKQKICPDVCDCNTSWSDINEKSICPESIPIIRDSCNCCWYCARQSGEMCSSRIKCDIDKDLFCYYHRHHYNHYHHFGNFEEMQNSHSEKSKLITEGQLTLIPESTNATGICWKNNGRPCFINGTWIPHSGVHGDGCPHQCTCIDGITLCHNLCSHIEAKRPPDELCNHIYNDGTTMRLQLMPPRQGECCKRWMCLRVPFSHPPGKGVYVNWKKESNYTEVKEIHGSHNQDKNYCNLVKQETSPWSVCSRQCGLGISWRWTTDNQYCQNTTDIRLCFWRPCEMNSSKKNHSFQKIQKNT</sequence>
<evidence type="ECO:0000259" key="6">
    <source>
        <dbReference type="Pfam" id="PF19035"/>
    </source>
</evidence>
<evidence type="ECO:0000256" key="1">
    <source>
        <dbReference type="ARBA" id="ARBA00008125"/>
    </source>
</evidence>
<dbReference type="Pfam" id="PF19035">
    <property type="entry name" value="TSP1_CCN"/>
    <property type="match status" value="1"/>
</dbReference>
<feature type="domain" description="IGFBP N-terminal" evidence="5">
    <location>
        <begin position="57"/>
        <end position="115"/>
    </location>
</feature>
<dbReference type="InterPro" id="IPR000884">
    <property type="entry name" value="TSP1_rpt"/>
</dbReference>
<evidence type="ECO:0000259" key="5">
    <source>
        <dbReference type="Pfam" id="PF00219"/>
    </source>
</evidence>
<reference evidence="8 9" key="2">
    <citation type="submission" date="2023-11" db="UniProtKB">
        <authorList>
            <consortium name="WormBaseParasite"/>
        </authorList>
    </citation>
    <scope>IDENTIFICATION</scope>
</reference>
<dbReference type="GO" id="GO:0005178">
    <property type="term" value="F:integrin binding"/>
    <property type="evidence" value="ECO:0007669"/>
    <property type="project" value="TreeGrafter"/>
</dbReference>
<dbReference type="GO" id="GO:0007155">
    <property type="term" value="P:cell adhesion"/>
    <property type="evidence" value="ECO:0007669"/>
    <property type="project" value="TreeGrafter"/>
</dbReference>
<dbReference type="PANTHER" id="PTHR11348:SF17">
    <property type="entry name" value="CCN"/>
    <property type="match status" value="1"/>
</dbReference>
<feature type="domain" description="CCN TSP1" evidence="6">
    <location>
        <begin position="291"/>
        <end position="332"/>
    </location>
</feature>
<evidence type="ECO:0000256" key="2">
    <source>
        <dbReference type="ARBA" id="ARBA00022729"/>
    </source>
</evidence>
<dbReference type="GO" id="GO:0045597">
    <property type="term" value="P:positive regulation of cell differentiation"/>
    <property type="evidence" value="ECO:0007669"/>
    <property type="project" value="TreeGrafter"/>
</dbReference>
<dbReference type="InterPro" id="IPR000867">
    <property type="entry name" value="IGFBP-like"/>
</dbReference>
<dbReference type="GO" id="GO:0031012">
    <property type="term" value="C:extracellular matrix"/>
    <property type="evidence" value="ECO:0007669"/>
    <property type="project" value="TreeGrafter"/>
</dbReference>
<dbReference type="GO" id="GO:0005615">
    <property type="term" value="C:extracellular space"/>
    <property type="evidence" value="ECO:0007669"/>
    <property type="project" value="TreeGrafter"/>
</dbReference>
<keyword evidence="4" id="KW-1133">Transmembrane helix</keyword>
<dbReference type="GO" id="GO:0008201">
    <property type="term" value="F:heparin binding"/>
    <property type="evidence" value="ECO:0007669"/>
    <property type="project" value="TreeGrafter"/>
</dbReference>
<dbReference type="Proteomes" id="UP000050795">
    <property type="component" value="Unassembled WGS sequence"/>
</dbReference>
<dbReference type="SUPFAM" id="SSF57184">
    <property type="entry name" value="Growth factor receptor domain"/>
    <property type="match status" value="1"/>
</dbReference>
<dbReference type="WBParaSite" id="TREG1_55340.2">
    <property type="protein sequence ID" value="TREG1_55340.2"/>
    <property type="gene ID" value="TREG1_55340"/>
</dbReference>
<protein>
    <submittedName>
        <fullName evidence="8 9">Uncharacterized protein</fullName>
    </submittedName>
</protein>
<dbReference type="AlphaFoldDB" id="A0AA85JSZ4"/>
<dbReference type="InterPro" id="IPR043973">
    <property type="entry name" value="TSP1_CCN"/>
</dbReference>
<dbReference type="WBParaSite" id="TREG1_55340.1">
    <property type="protein sequence ID" value="TREG1_55340.1"/>
    <property type="gene ID" value="TREG1_55340"/>
</dbReference>
<keyword evidence="7" id="KW-1185">Reference proteome</keyword>
<dbReference type="GO" id="GO:0007165">
    <property type="term" value="P:signal transduction"/>
    <property type="evidence" value="ECO:0007669"/>
    <property type="project" value="InterPro"/>
</dbReference>
<proteinExistence type="inferred from homology"/>
<dbReference type="Pfam" id="PF00219">
    <property type="entry name" value="IGFBP"/>
    <property type="match status" value="1"/>
</dbReference>
<keyword evidence="4" id="KW-0812">Transmembrane</keyword>
<feature type="transmembrane region" description="Helical" evidence="4">
    <location>
        <begin position="7"/>
        <end position="28"/>
    </location>
</feature>
<reference evidence="7" key="1">
    <citation type="submission" date="2022-06" db="EMBL/GenBank/DDBJ databases">
        <authorList>
            <person name="Berger JAMES D."/>
            <person name="Berger JAMES D."/>
        </authorList>
    </citation>
    <scope>NUCLEOTIDE SEQUENCE [LARGE SCALE GENOMIC DNA]</scope>
</reference>
<dbReference type="InterPro" id="IPR009030">
    <property type="entry name" value="Growth_fac_rcpt_cys_sf"/>
</dbReference>
<evidence type="ECO:0000313" key="7">
    <source>
        <dbReference type="Proteomes" id="UP000050795"/>
    </source>
</evidence>
<keyword evidence="3" id="KW-1015">Disulfide bond</keyword>
<name>A0AA85JSZ4_TRIRE</name>
<comment type="similarity">
    <text evidence="1">Belongs to the CCN family.</text>
</comment>
<accession>A0AA85JSZ4</accession>
<keyword evidence="2" id="KW-0732">Signal</keyword>
<organism evidence="7 8">
    <name type="scientific">Trichobilharzia regenti</name>
    <name type="common">Nasal bird schistosome</name>
    <dbReference type="NCBI Taxonomy" id="157069"/>
    <lineage>
        <taxon>Eukaryota</taxon>
        <taxon>Metazoa</taxon>
        <taxon>Spiralia</taxon>
        <taxon>Lophotrochozoa</taxon>
        <taxon>Platyhelminthes</taxon>
        <taxon>Trematoda</taxon>
        <taxon>Digenea</taxon>
        <taxon>Strigeidida</taxon>
        <taxon>Schistosomatoidea</taxon>
        <taxon>Schistosomatidae</taxon>
        <taxon>Trichobilharzia</taxon>
    </lineage>
</organism>
<dbReference type="SMART" id="SM00209">
    <property type="entry name" value="TSP1"/>
    <property type="match status" value="1"/>
</dbReference>
<evidence type="ECO:0000313" key="8">
    <source>
        <dbReference type="WBParaSite" id="TREG1_55340.1"/>
    </source>
</evidence>
<keyword evidence="4" id="KW-0472">Membrane</keyword>
<dbReference type="InterPro" id="IPR050941">
    <property type="entry name" value="CCN"/>
</dbReference>
<evidence type="ECO:0000313" key="9">
    <source>
        <dbReference type="WBParaSite" id="TREG1_55340.2"/>
    </source>
</evidence>
<evidence type="ECO:0000256" key="4">
    <source>
        <dbReference type="SAM" id="Phobius"/>
    </source>
</evidence>
<dbReference type="PANTHER" id="PTHR11348">
    <property type="entry name" value="CONNECTIVE TISSUE GROWTH FACTOR-RELATED"/>
    <property type="match status" value="1"/>
</dbReference>
<evidence type="ECO:0000256" key="3">
    <source>
        <dbReference type="ARBA" id="ARBA00023157"/>
    </source>
</evidence>